<keyword evidence="4 5" id="KW-0653">Protein transport</keyword>
<dbReference type="InterPro" id="IPR032413">
    <property type="entry name" value="Arm_3"/>
</dbReference>
<comment type="similarity">
    <text evidence="1 5">Belongs to the importin alpha family.</text>
</comment>
<dbReference type="SMART" id="SM00185">
    <property type="entry name" value="ARM"/>
    <property type="match status" value="8"/>
</dbReference>
<dbReference type="GO" id="GO:0006606">
    <property type="term" value="P:protein import into nucleus"/>
    <property type="evidence" value="ECO:0007669"/>
    <property type="project" value="InterPro"/>
</dbReference>
<protein>
    <recommendedName>
        <fullName evidence="5">Importin subunit alpha</fullName>
    </recommendedName>
</protein>
<name>A0AAN9LP06_CANGL</name>
<dbReference type="InterPro" id="IPR016024">
    <property type="entry name" value="ARM-type_fold"/>
</dbReference>
<dbReference type="AlphaFoldDB" id="A0AAN9LP06"/>
<gene>
    <name evidence="8" type="ORF">VNO77_18216</name>
</gene>
<evidence type="ECO:0000256" key="3">
    <source>
        <dbReference type="ARBA" id="ARBA00022737"/>
    </source>
</evidence>
<feature type="compositionally biased region" description="Basic and acidic residues" evidence="7">
    <location>
        <begin position="1"/>
        <end position="17"/>
    </location>
</feature>
<dbReference type="EMBL" id="JAYMYQ010000004">
    <property type="protein sequence ID" value="KAK7337633.1"/>
    <property type="molecule type" value="Genomic_DNA"/>
</dbReference>
<dbReference type="PROSITE" id="PS50176">
    <property type="entry name" value="ARM_REPEAT"/>
    <property type="match status" value="1"/>
</dbReference>
<proteinExistence type="inferred from homology"/>
<dbReference type="GO" id="GO:0005737">
    <property type="term" value="C:cytoplasm"/>
    <property type="evidence" value="ECO:0007669"/>
    <property type="project" value="InterPro"/>
</dbReference>
<dbReference type="GO" id="GO:0005634">
    <property type="term" value="C:nucleus"/>
    <property type="evidence" value="ECO:0007669"/>
    <property type="project" value="UniProtKB-ARBA"/>
</dbReference>
<dbReference type="InterPro" id="IPR011989">
    <property type="entry name" value="ARM-like"/>
</dbReference>
<evidence type="ECO:0000256" key="2">
    <source>
        <dbReference type="ARBA" id="ARBA00022448"/>
    </source>
</evidence>
<evidence type="ECO:0000256" key="4">
    <source>
        <dbReference type="ARBA" id="ARBA00022927"/>
    </source>
</evidence>
<feature type="compositionally biased region" description="Basic residues" evidence="7">
    <location>
        <begin position="18"/>
        <end position="29"/>
    </location>
</feature>
<dbReference type="PIRSF" id="PIRSF005673">
    <property type="entry name" value="Importin_alpha"/>
    <property type="match status" value="1"/>
</dbReference>
<reference evidence="8 9" key="1">
    <citation type="submission" date="2024-01" db="EMBL/GenBank/DDBJ databases">
        <title>The genomes of 5 underutilized Papilionoideae crops provide insights into root nodulation and disease resistanc.</title>
        <authorList>
            <person name="Jiang F."/>
        </authorList>
    </citation>
    <scope>NUCLEOTIDE SEQUENCE [LARGE SCALE GENOMIC DNA]</scope>
    <source>
        <strain evidence="8">LVBAO_FW01</strain>
        <tissue evidence="8">Leaves</tissue>
    </source>
</reference>
<dbReference type="SUPFAM" id="SSF48371">
    <property type="entry name" value="ARM repeat"/>
    <property type="match status" value="1"/>
</dbReference>
<evidence type="ECO:0000256" key="6">
    <source>
        <dbReference type="PROSITE-ProRule" id="PRU00259"/>
    </source>
</evidence>
<evidence type="ECO:0000256" key="7">
    <source>
        <dbReference type="SAM" id="MobiDB-lite"/>
    </source>
</evidence>
<dbReference type="Pfam" id="PF00514">
    <property type="entry name" value="Arm"/>
    <property type="match status" value="7"/>
</dbReference>
<accession>A0AAN9LP06</accession>
<keyword evidence="9" id="KW-1185">Reference proteome</keyword>
<comment type="caution">
    <text evidence="8">The sequence shown here is derived from an EMBL/GenBank/DDBJ whole genome shotgun (WGS) entry which is preliminary data.</text>
</comment>
<dbReference type="InterPro" id="IPR024931">
    <property type="entry name" value="Importin_alpha"/>
</dbReference>
<dbReference type="Proteomes" id="UP001367508">
    <property type="component" value="Unassembled WGS sequence"/>
</dbReference>
<evidence type="ECO:0000256" key="1">
    <source>
        <dbReference type="ARBA" id="ARBA00010394"/>
    </source>
</evidence>
<organism evidence="8 9">
    <name type="scientific">Canavalia gladiata</name>
    <name type="common">Sword bean</name>
    <name type="synonym">Dolichos gladiatus</name>
    <dbReference type="NCBI Taxonomy" id="3824"/>
    <lineage>
        <taxon>Eukaryota</taxon>
        <taxon>Viridiplantae</taxon>
        <taxon>Streptophyta</taxon>
        <taxon>Embryophyta</taxon>
        <taxon>Tracheophyta</taxon>
        <taxon>Spermatophyta</taxon>
        <taxon>Magnoliopsida</taxon>
        <taxon>eudicotyledons</taxon>
        <taxon>Gunneridae</taxon>
        <taxon>Pentapetalae</taxon>
        <taxon>rosids</taxon>
        <taxon>fabids</taxon>
        <taxon>Fabales</taxon>
        <taxon>Fabaceae</taxon>
        <taxon>Papilionoideae</taxon>
        <taxon>50 kb inversion clade</taxon>
        <taxon>NPAAA clade</taxon>
        <taxon>indigoferoid/millettioid clade</taxon>
        <taxon>Phaseoleae</taxon>
        <taxon>Canavalia</taxon>
    </lineage>
</organism>
<dbReference type="PANTHER" id="PTHR23316">
    <property type="entry name" value="IMPORTIN ALPHA"/>
    <property type="match status" value="1"/>
</dbReference>
<dbReference type="Pfam" id="PF16186">
    <property type="entry name" value="Arm_3"/>
    <property type="match status" value="1"/>
</dbReference>
<evidence type="ECO:0000313" key="9">
    <source>
        <dbReference type="Proteomes" id="UP001367508"/>
    </source>
</evidence>
<feature type="repeat" description="ARM" evidence="6">
    <location>
        <begin position="132"/>
        <end position="174"/>
    </location>
</feature>
<dbReference type="GO" id="GO:0061608">
    <property type="term" value="F:nuclear import signal receptor activity"/>
    <property type="evidence" value="ECO:0007669"/>
    <property type="project" value="InterPro"/>
</dbReference>
<keyword evidence="2 5" id="KW-0813">Transport</keyword>
<dbReference type="InterPro" id="IPR000225">
    <property type="entry name" value="Armadillo"/>
</dbReference>
<evidence type="ECO:0000256" key="5">
    <source>
        <dbReference type="PIRNR" id="PIRNR005673"/>
    </source>
</evidence>
<keyword evidence="3" id="KW-0677">Repeat</keyword>
<evidence type="ECO:0000313" key="8">
    <source>
        <dbReference type="EMBL" id="KAK7337633.1"/>
    </source>
</evidence>
<dbReference type="Gene3D" id="1.25.10.10">
    <property type="entry name" value="Leucine-rich Repeat Variant"/>
    <property type="match status" value="1"/>
</dbReference>
<sequence>MSLSRRTREDYEGEIRNNKRLHRVSRRRRDSGQPSPPPIPSSFSTLDDMIKAVRCDDSHDQLEATTRFKDILSLSQGFKTPIDVVDQARLIPCFVQFLERDDQPKLQLTAAWALTNVACGTSEQTRFIADLGAVALFVEFLTSGTDELKKEALWALGNIAGDSASCRDIVLDHGALSPLLPMLNPDSEISTLRIATWTLSNFYQGKPPRVDLEQVKPALPALQKLIHLTDEEIVTDACWALSYLSDGPIEKIEAVVELGVCPRLAELLLHLSDDVIIPAIRTLGNIASGNEDLTQLVIDNQVLPRLYRLVTQNRNKKVLKEACWTISNITAGNGTQKMAVIEANLIVPLVYLVHYAEFDIRKEAAWAIANATSTGSDDQQIKVLVFQGCIQPLCDLLVCADPKIVRVCLEGLENILYVGEADKDDDGVNLFAQMVNQCGGLDNIEFLLTYNNSENYERSMAFLERFWSEEFDLGDLYDLRNDLEKFSLEIEPDLSEVDNHSDS</sequence>
<dbReference type="FunFam" id="1.25.10.10:FF:000009">
    <property type="entry name" value="Importin subunit alpha"/>
    <property type="match status" value="1"/>
</dbReference>
<feature type="region of interest" description="Disordered" evidence="7">
    <location>
        <begin position="1"/>
        <end position="43"/>
    </location>
</feature>